<protein>
    <submittedName>
        <fullName evidence="1">Uncharacterized protein</fullName>
    </submittedName>
</protein>
<reference evidence="2" key="1">
    <citation type="submission" date="2017-04" db="EMBL/GenBank/DDBJ databases">
        <authorList>
            <person name="Abreu V.A."/>
            <person name="Popin R.V."/>
            <person name="Rigonato J."/>
            <person name="Andreote A.P."/>
            <person name="Schaker P.C."/>
            <person name="Hoff-Risseti C."/>
            <person name="Alvarenga D.O."/>
            <person name="Varani A.M."/>
            <person name="Fiore M.F."/>
        </authorList>
    </citation>
    <scope>NUCLEOTIDE SEQUENCE [LARGE SCALE GENOMIC DNA]</scope>
    <source>
        <strain evidence="2">CENA303</strain>
    </source>
</reference>
<name>A0A1X4G645_9CYAN</name>
<dbReference type="EMBL" id="NBYN01000051">
    <property type="protein sequence ID" value="OSO90107.1"/>
    <property type="molecule type" value="Genomic_DNA"/>
</dbReference>
<evidence type="ECO:0000313" key="1">
    <source>
        <dbReference type="EMBL" id="OSO90107.1"/>
    </source>
</evidence>
<dbReference type="RefSeq" id="WP_040553171.1">
    <property type="nucleotide sequence ID" value="NZ_NBYN01000051.1"/>
</dbReference>
<dbReference type="Proteomes" id="UP000192997">
    <property type="component" value="Unassembled WGS sequence"/>
</dbReference>
<evidence type="ECO:0000313" key="2">
    <source>
        <dbReference type="Proteomes" id="UP000192997"/>
    </source>
</evidence>
<accession>A0A1X4G645</accession>
<proteinExistence type="predicted"/>
<comment type="caution">
    <text evidence="1">The sequence shown here is derived from an EMBL/GenBank/DDBJ whole genome shotgun (WGS) entry which is preliminary data.</text>
</comment>
<sequence length="62" mass="6942">MNRELEAQELKIQDVQAPITAASPEVKQIIEKVCRLEKSRLARKSKGAVNEDILAIIKEAVK</sequence>
<dbReference type="AlphaFoldDB" id="A0A1X4G645"/>
<gene>
    <name evidence="1" type="ORF">B7O87_10375</name>
</gene>
<organism evidence="1 2">
    <name type="scientific">Cylindrospermopsis raciborskii CENA303</name>
    <dbReference type="NCBI Taxonomy" id="1170769"/>
    <lineage>
        <taxon>Bacteria</taxon>
        <taxon>Bacillati</taxon>
        <taxon>Cyanobacteriota</taxon>
        <taxon>Cyanophyceae</taxon>
        <taxon>Nostocales</taxon>
        <taxon>Aphanizomenonaceae</taxon>
        <taxon>Cylindrospermopsis</taxon>
    </lineage>
</organism>